<dbReference type="AlphaFoldDB" id="A0A975M4Q3"/>
<dbReference type="KEGG" id="ajg:KKR91_13025"/>
<evidence type="ECO:0000313" key="1">
    <source>
        <dbReference type="EMBL" id="QWC09401.1"/>
    </source>
</evidence>
<proteinExistence type="predicted"/>
<keyword evidence="2" id="KW-1185">Reference proteome</keyword>
<reference evidence="1 2" key="1">
    <citation type="submission" date="2021-05" db="EMBL/GenBank/DDBJ databases">
        <title>Novel species in genus Arthrobacter.</title>
        <authorList>
            <person name="Zhang G."/>
        </authorList>
    </citation>
    <scope>NUCLEOTIDE SEQUENCE [LARGE SCALE GENOMIC DNA]</scope>
    <source>
        <strain evidence="2">zg-ZUI227</strain>
    </source>
</reference>
<evidence type="ECO:0000313" key="2">
    <source>
        <dbReference type="Proteomes" id="UP000676885"/>
    </source>
</evidence>
<dbReference type="RefSeq" id="WP_210231132.1">
    <property type="nucleotide sequence ID" value="NZ_CP076022.1"/>
</dbReference>
<protein>
    <submittedName>
        <fullName evidence="1">Uncharacterized protein</fullName>
    </submittedName>
</protein>
<dbReference type="EMBL" id="CP076022">
    <property type="protein sequence ID" value="QWC09401.1"/>
    <property type="molecule type" value="Genomic_DNA"/>
</dbReference>
<dbReference type="Proteomes" id="UP000676885">
    <property type="component" value="Chromosome"/>
</dbReference>
<name>A0A975M4Q3_9MICC</name>
<organism evidence="1 2">
    <name type="scientific">Arthrobacter jiangjiafuii</name>
    <dbReference type="NCBI Taxonomy" id="2817475"/>
    <lineage>
        <taxon>Bacteria</taxon>
        <taxon>Bacillati</taxon>
        <taxon>Actinomycetota</taxon>
        <taxon>Actinomycetes</taxon>
        <taxon>Micrococcales</taxon>
        <taxon>Micrococcaceae</taxon>
        <taxon>Arthrobacter</taxon>
    </lineage>
</organism>
<accession>A0A975M4Q3</accession>
<gene>
    <name evidence="1" type="ORF">KKR91_13025</name>
</gene>
<sequence length="69" mass="7523">MTEFVEMPLLPESGASYGGRFDYGVAGSARRAFESEAFRLKNQAASHPDYTHNWDEPVLVEGANGVCSV</sequence>